<feature type="region of interest" description="Disordered" evidence="2">
    <location>
        <begin position="263"/>
        <end position="285"/>
    </location>
</feature>
<dbReference type="NCBIfam" id="TIGR01643">
    <property type="entry name" value="YD_repeat_2x"/>
    <property type="match status" value="2"/>
</dbReference>
<dbReference type="EMBL" id="JAUSRA010000001">
    <property type="protein sequence ID" value="MDP9792701.1"/>
    <property type="molecule type" value="Genomic_DNA"/>
</dbReference>
<dbReference type="InterPro" id="IPR022385">
    <property type="entry name" value="Rhs_assc_core"/>
</dbReference>
<accession>A0ABT9MMP0</accession>
<dbReference type="Pfam" id="PF25023">
    <property type="entry name" value="TEN_YD-shell"/>
    <property type="match status" value="2"/>
</dbReference>
<feature type="compositionally biased region" description="Gly residues" evidence="2">
    <location>
        <begin position="1852"/>
        <end position="1882"/>
    </location>
</feature>
<dbReference type="Gene3D" id="2.180.10.10">
    <property type="entry name" value="RHS repeat-associated core"/>
    <property type="match status" value="1"/>
</dbReference>
<reference evidence="4 5" key="1">
    <citation type="submission" date="2023-07" db="EMBL/GenBank/DDBJ databases">
        <title>Sequencing the genomes of 1000 actinobacteria strains.</title>
        <authorList>
            <person name="Klenk H.-P."/>
        </authorList>
    </citation>
    <scope>NUCLEOTIDE SEQUENCE [LARGE SCALE GENOMIC DNA]</scope>
    <source>
        <strain evidence="4 5">DSM 44710</strain>
    </source>
</reference>
<keyword evidence="1" id="KW-0677">Repeat</keyword>
<evidence type="ECO:0000313" key="4">
    <source>
        <dbReference type="EMBL" id="MDP9792701.1"/>
    </source>
</evidence>
<proteinExistence type="predicted"/>
<dbReference type="InterPro" id="IPR006530">
    <property type="entry name" value="YD"/>
</dbReference>
<gene>
    <name evidence="4" type="ORF">J2S43_001213</name>
</gene>
<dbReference type="PANTHER" id="PTHR32305">
    <property type="match status" value="1"/>
</dbReference>
<evidence type="ECO:0000256" key="2">
    <source>
        <dbReference type="SAM" id="MobiDB-lite"/>
    </source>
</evidence>
<protein>
    <submittedName>
        <fullName evidence="4">RHS repeat-associated protein</fullName>
    </submittedName>
</protein>
<evidence type="ECO:0000313" key="5">
    <source>
        <dbReference type="Proteomes" id="UP001240984"/>
    </source>
</evidence>
<organism evidence="4 5">
    <name type="scientific">Catenuloplanes nepalensis</name>
    <dbReference type="NCBI Taxonomy" id="587533"/>
    <lineage>
        <taxon>Bacteria</taxon>
        <taxon>Bacillati</taxon>
        <taxon>Actinomycetota</taxon>
        <taxon>Actinomycetes</taxon>
        <taxon>Micromonosporales</taxon>
        <taxon>Micromonosporaceae</taxon>
        <taxon>Catenuloplanes</taxon>
    </lineage>
</organism>
<evidence type="ECO:0000256" key="1">
    <source>
        <dbReference type="ARBA" id="ARBA00022737"/>
    </source>
</evidence>
<feature type="compositionally biased region" description="Low complexity" evidence="2">
    <location>
        <begin position="268"/>
        <end position="280"/>
    </location>
</feature>
<dbReference type="InterPro" id="IPR056823">
    <property type="entry name" value="TEN-like_YD-shell"/>
</dbReference>
<keyword evidence="5" id="KW-1185">Reference proteome</keyword>
<feature type="region of interest" description="Disordered" evidence="2">
    <location>
        <begin position="1834"/>
        <end position="1882"/>
    </location>
</feature>
<dbReference type="PANTHER" id="PTHR32305:SF17">
    <property type="entry name" value="TRNA NUCLEASE WAPA"/>
    <property type="match status" value="1"/>
</dbReference>
<feature type="domain" description="Teneurin-like YD-shell" evidence="3">
    <location>
        <begin position="1628"/>
        <end position="1827"/>
    </location>
</feature>
<feature type="domain" description="Teneurin-like YD-shell" evidence="3">
    <location>
        <begin position="1227"/>
        <end position="1322"/>
    </location>
</feature>
<dbReference type="Proteomes" id="UP001240984">
    <property type="component" value="Unassembled WGS sequence"/>
</dbReference>
<dbReference type="RefSeq" id="WP_306827573.1">
    <property type="nucleotide sequence ID" value="NZ_JAUSRA010000001.1"/>
</dbReference>
<sequence length="2151" mass="229202">MELARHRWRATAGGLTALMVAALLTVPGSVSITPPERLQGQVEPVDANGREVGGASPVAEPATRAELPDPVWPAAKTAAVRLPAGQARVRAGDLPVTVARATGTVGERLSADLTVEVIDRNAVPESLRDGVVVRVTEPKRSGGAASVSVDYDRFGHAYGGGWADRLRLWELPECALTTPAKPGCAAVPLPTRNDGTAGTVTGEAELRSAGVLLAVAAAPTGSSGDFTATSLSASSSWSAGTNTGNFSWQYGIDTPPIEAGPQPSLAVSYSSGSADGRSSATNNQPGWLGEGFDLGAGFVERKYVGCADDTDGGASNGEDFRTGDLCWRSDNAILSLNGSSSELIYETGKGWHSRSEDGSKVEKLLGAANGDDNGEHWRLTTAAGTQYYFGLAALPGQSAATNSAWTVPVYGNHANEPCRADSKVFKDSVCDQAWRWNLDYVVDTRGNTLSYWYDQEKNQYATRATDTENVDYVRGGTLARIDYGTWDRGATDRSVTPAAQVVFSVADRCLADCGDDDSWPDVPRDQECKLDATECAGDYSPTFWSTKRLAKVTTKVWDTTKTTPAWQDVSSWTFTQSFPDPHDGTAEGLWLDRIVRAGHVGGTVTMPPVTFTPVPKVNRVLTATNQTNSWQRLARVTSETGAFTDISYTEPECTDTNKPASAAANTMLCYPVIGPDPYDPTGDGPDITEWWHKYLVTKVIENDTPLTDYRSPSKVTTYTYEGEPAWHYADDDGFIEAKRKTWNQFRGYAGVSTEVGSGSVKTLSRTTYFRGMHGDRAAVSGGTRTVSVGATIGAAVPDEDAFSGMVRETTSYNGSLDRPVSKTVNVPWQSAPTASRTINGDTVTARFVKTAITHTATAIGLDRVESWRTGRTETKFDSTYGTPDWVQDDGDTTVTGDETCQVTVYNRNTDRNLVSLAKRVTKTALPCGTAPTAAVQVLSDSRTSYDGATSPDTAPTFGSLSKVERMSAWTPAGGTQWQTMSESTYDVFGRPRTNTDVKGNVTTTAYTPANGGLLTSSVTTNHLGWTEKATRAPYWGVPIDTTDWNAQVTTVDYDPMGRVAAVWRAGRPKDANKDTPNSRFEYVFAADRTAYPYVKTQALNAKGKYVTSYEIFDGQLRSRQKQSAGVGGGRVVTDTRYDEYGRVEAAYGAHAETGTPSGTLWGEPEWSIPTVTRTEYDLAGRATASILLAGSATTNQVEKWRTTTEYAGDRTMVTPAEGATPTTTIVDFQGRTTELRHHTTAAGVDGAYTSTSYRYDAAGKLTRVIDTKRDEWIYTFDLLGRLTSAKDPDKGESKSAYNAFDELTTTTDARGEVLAYTYDSLGRQTGLYDDTPTGNARATWTYDKIYGNSGTVRGQVTESTRYDSGRAYSKRIFGFTSSYAPTSVDYVIPSGEAGLNGTYTFTYAYSQYDGSPMEITYPAVGAMPKEKVTTGYDEVTGLPVGLTTNLASAGTYVTSQAYTAFSEPTVMQRKVAGGVYVEDTTTYDTVTRRVSGSTAKPETSTGKIADVAYEYDDAGNIIWISDRPAVGAADTQCFAYDLLGRLTTAWTPQAGPTACGTAPSLAALGGAAPYWTDWTFDDLGNRRSQTTHAAAGNTTTTYALPEPGAGVVRPHAVTGTTTTAPGAAPAATSYTYDAMGNTLTRPGVSGAQTLTWNAEGRLAAVAEGGKTTTNNVYDVDGNRLLRRDATGTTLYLPGMEVRWASGTSATTCTRYYTFGGKTVASRTGGAVAELTWLVSDHQGTQSVAVNAATQAVTVRRQTPYGERRGAAASWPNSRGFVGGETDPTGLVHIGARQYDSALGRFISGDPVQDLQDPQQWNAYAYAHNSPITFSDPTGLRDLCGHNPGDACERGPKGGGSSGGGSSGGGSSGGGSSGGGSGGQGGGAPYGNGSGGAVSACASIRVCEREGEKGPWYTSKAPTVTLASNWEEVYTSLVPGQCISGIDGIHPCHDFGPMAWVFDAVNYSKVAGIDPRLLLAVLMLEIGPSDRLSVADDGFQAAQLLAYRHGIYGPAKKAYAWATGDRKCEVCVPSIGWGNIQEEAFLRTKLNHPDALRNVEWSDLIGSDSMSIMVTAYRLADAEKFAESNNTALLRSQYSQGEVAAAIYNVGENGLMAGLNTRGTLGPDATKYTNIIQNNLPDADWLICGSGVFVCS</sequence>
<dbReference type="NCBIfam" id="TIGR03696">
    <property type="entry name" value="Rhs_assc_core"/>
    <property type="match status" value="1"/>
</dbReference>
<dbReference type="InterPro" id="IPR050708">
    <property type="entry name" value="T6SS_VgrG/RHS"/>
</dbReference>
<evidence type="ECO:0000259" key="3">
    <source>
        <dbReference type="Pfam" id="PF25023"/>
    </source>
</evidence>
<comment type="caution">
    <text evidence="4">The sequence shown here is derived from an EMBL/GenBank/DDBJ whole genome shotgun (WGS) entry which is preliminary data.</text>
</comment>
<name>A0ABT9MMP0_9ACTN</name>